<dbReference type="SUPFAM" id="SSF52738">
    <property type="entry name" value="Methylesterase CheB, C-terminal domain"/>
    <property type="match status" value="1"/>
</dbReference>
<dbReference type="SUPFAM" id="SSF47757">
    <property type="entry name" value="Chemotaxis receptor methyltransferase CheR, N-terminal domain"/>
    <property type="match status" value="1"/>
</dbReference>
<dbReference type="Pfam" id="PF08447">
    <property type="entry name" value="PAS_3"/>
    <property type="match status" value="1"/>
</dbReference>
<keyword evidence="6" id="KW-0378">Hydrolase</keyword>
<feature type="active site" evidence="6">
    <location>
        <position position="36"/>
    </location>
</feature>
<dbReference type="SMART" id="SM00091">
    <property type="entry name" value="PAS"/>
    <property type="match status" value="4"/>
</dbReference>
<keyword evidence="4" id="KW-0808">Transferase</keyword>
<keyword evidence="6" id="KW-0145">Chemotaxis</keyword>
<accession>A0ABU5RS01</accession>
<evidence type="ECO:0000259" key="10">
    <source>
        <dbReference type="PROSITE" id="PS50122"/>
    </source>
</evidence>
<dbReference type="Gene3D" id="3.40.50.150">
    <property type="entry name" value="Vaccinia Virus protein VP39"/>
    <property type="match status" value="1"/>
</dbReference>
<reference evidence="12 13" key="1">
    <citation type="submission" date="2023-12" db="EMBL/GenBank/DDBJ databases">
        <title>Baltic Sea Cyanobacteria.</title>
        <authorList>
            <person name="Delbaje E."/>
            <person name="Fewer D.P."/>
            <person name="Shishido T.K."/>
        </authorList>
    </citation>
    <scope>NUCLEOTIDE SEQUENCE [LARGE SCALE GENOMIC DNA]</scope>
    <source>
        <strain evidence="12 13">UHCC 0139</strain>
    </source>
</reference>
<dbReference type="PRINTS" id="PR00996">
    <property type="entry name" value="CHERMTFRASE"/>
</dbReference>
<dbReference type="PROSITE" id="PS50113">
    <property type="entry name" value="PAC"/>
    <property type="match status" value="1"/>
</dbReference>
<dbReference type="PROSITE" id="PS50122">
    <property type="entry name" value="CHEB"/>
    <property type="match status" value="1"/>
</dbReference>
<dbReference type="EMBL" id="JAYGHX010000002">
    <property type="protein sequence ID" value="MEA5390543.1"/>
    <property type="molecule type" value="Genomic_DNA"/>
</dbReference>
<feature type="domain" description="CheR-type methyltransferase" evidence="11">
    <location>
        <begin position="207"/>
        <end position="464"/>
    </location>
</feature>
<comment type="catalytic activity">
    <reaction evidence="1">
        <text>L-glutamyl-[protein] + S-adenosyl-L-methionine = [protein]-L-glutamate 5-O-methyl ester + S-adenosyl-L-homocysteine</text>
        <dbReference type="Rhea" id="RHEA:24452"/>
        <dbReference type="Rhea" id="RHEA-COMP:10208"/>
        <dbReference type="Rhea" id="RHEA-COMP:10311"/>
        <dbReference type="ChEBI" id="CHEBI:29973"/>
        <dbReference type="ChEBI" id="CHEBI:57856"/>
        <dbReference type="ChEBI" id="CHEBI:59789"/>
        <dbReference type="ChEBI" id="CHEBI:82795"/>
        <dbReference type="EC" id="2.1.1.80"/>
    </reaction>
</comment>
<dbReference type="InterPro" id="IPR013655">
    <property type="entry name" value="PAS_fold_3"/>
</dbReference>
<dbReference type="InterPro" id="IPR050903">
    <property type="entry name" value="Bact_Chemotaxis_MeTrfase"/>
</dbReference>
<dbReference type="InterPro" id="IPR035909">
    <property type="entry name" value="CheB_C"/>
</dbReference>
<dbReference type="Pfam" id="PF13596">
    <property type="entry name" value="PAS_10"/>
    <property type="match status" value="1"/>
</dbReference>
<keyword evidence="5" id="KW-0949">S-adenosyl-L-methionine</keyword>
<sequence>MHLVAIGASAGGLEALQALLGSLSPGGSVAYVVAQHLSPDHGSLMVELLARVTDLRVVEAVDGGTLLPDTVSVCPPNHDISVDGNRVRLVEPEPRFGPSPSIDRLFESIAEHWNGHGAAVVLSGTGSDGARGLRTVRAAGGLTIAQTPKSARFAAMPTAAIAMGGADLTLEPAAIGRHLTGLMGSDGDWVELNVPDPRGLNVSSALELLLHNSGIDFSQYKASTLQRQLARRMAIRQMETMDEYLQLLSADRKEVSALVHNLLVTVTSFFRDPESFAVLGELLHAYVAQRTRKDRLRVWVPGCATGEEVYSIGMLISEVLGHPQDLTHHLKIFGTDLDEDSLAVARRATYPAASSLAIPEALRERFVVPCNGEVVIGEALRNCVVFARHNVAVDPPFPRLDMISSRNTLIYFTQPLQDRVLAQFRFGLMPSGLLFLGRTESLGHRTEGFEVANADHRIFHRTVEQQSTRYTTSVQPTQRPPTLFTPIGRISILRETVVEEHVATLEALVRSTSPPCVILDETHGLVEVIGDVSPFCRLPEGRISTAATSFLLTELQAEARALLLVVRADGQPARSRLLHLPDFAIHLRLEARPLHVNERVLTLLSFLREPSESDEPVPTDGPLIRDPDFDRQIARLEKELLTSHDTLRRSLSDLEEANEELEASAEELQASSEELQSSNEELESSNEELQATNEELATLNQELRARSTELQLLSTDLENIQNSLNQGMVIVDRELCITRFTPLAVRVFALVDDDIGRPLLGIPTTVPLPGLRSALAEVVGGAPRRNIEAVNEDIAYLAQVLPYQEREGQRLGAIITLTDVSELLALRRAAEDSLDAFSSLTDALEEAVWKRDAGLHRLLYASQRILPLTGWSPAELFAHPQLLDNAILPEDRDRVWASRDPAQGGWSVQYRIIRRDGEQRWVTENAKVLTEEMDRYVVGTLSDITQQRQAHEHGRDLSVLFETLIRSPSFAVAVFDSSQRVVMVNASLCHRIGFERDSLVGSPASLFCQLPEAATAPAATDAPTDGPLFVSDAFPLRHRDGRTLVAVAELWPLPSTMGTGSLLMVLPTPQS</sequence>
<evidence type="ECO:0000256" key="6">
    <source>
        <dbReference type="PROSITE-ProRule" id="PRU00050"/>
    </source>
</evidence>
<evidence type="ECO:0000259" key="9">
    <source>
        <dbReference type="PROSITE" id="PS50113"/>
    </source>
</evidence>
<dbReference type="SMART" id="SM00138">
    <property type="entry name" value="MeTrc"/>
    <property type="match status" value="1"/>
</dbReference>
<gene>
    <name evidence="12" type="ORF">VB738_04620</name>
</gene>
<dbReference type="InterPro" id="IPR029063">
    <property type="entry name" value="SAM-dependent_MTases_sf"/>
</dbReference>
<evidence type="ECO:0000256" key="1">
    <source>
        <dbReference type="ARBA" id="ARBA00001541"/>
    </source>
</evidence>
<dbReference type="Pfam" id="PF01739">
    <property type="entry name" value="CheR"/>
    <property type="match status" value="1"/>
</dbReference>
<evidence type="ECO:0000256" key="4">
    <source>
        <dbReference type="ARBA" id="ARBA00022679"/>
    </source>
</evidence>
<comment type="caution">
    <text evidence="12">The sequence shown here is derived from an EMBL/GenBank/DDBJ whole genome shotgun (WGS) entry which is preliminary data.</text>
</comment>
<dbReference type="InterPro" id="IPR000700">
    <property type="entry name" value="PAS-assoc_C"/>
</dbReference>
<dbReference type="Gene3D" id="3.30.450.20">
    <property type="entry name" value="PAS domain"/>
    <property type="match status" value="3"/>
</dbReference>
<evidence type="ECO:0000313" key="12">
    <source>
        <dbReference type="EMBL" id="MEA5390543.1"/>
    </source>
</evidence>
<feature type="domain" description="PAC" evidence="9">
    <location>
        <begin position="906"/>
        <end position="956"/>
    </location>
</feature>
<dbReference type="Pfam" id="PF03705">
    <property type="entry name" value="CheR_N"/>
    <property type="match status" value="1"/>
</dbReference>
<organism evidence="12 13">
    <name type="scientific">Cyanobium gracile UHCC 0139</name>
    <dbReference type="NCBI Taxonomy" id="3110308"/>
    <lineage>
        <taxon>Bacteria</taxon>
        <taxon>Bacillati</taxon>
        <taxon>Cyanobacteriota</taxon>
        <taxon>Cyanophyceae</taxon>
        <taxon>Synechococcales</taxon>
        <taxon>Prochlorococcaceae</taxon>
        <taxon>Cyanobium</taxon>
    </lineage>
</organism>
<dbReference type="InterPro" id="IPR000780">
    <property type="entry name" value="CheR_MeTrfase"/>
</dbReference>
<dbReference type="InterPro" id="IPR036804">
    <property type="entry name" value="CheR_N_sf"/>
</dbReference>
<dbReference type="NCBIfam" id="TIGR00229">
    <property type="entry name" value="sensory_box"/>
    <property type="match status" value="1"/>
</dbReference>
<dbReference type="Gene3D" id="3.40.50.180">
    <property type="entry name" value="Methylesterase CheB, C-terminal domain"/>
    <property type="match status" value="1"/>
</dbReference>
<feature type="domain" description="CheB-type methylesterase" evidence="10">
    <location>
        <begin position="1"/>
        <end position="186"/>
    </location>
</feature>
<dbReference type="SUPFAM" id="SSF55785">
    <property type="entry name" value="PYP-like sensor domain (PAS domain)"/>
    <property type="match status" value="2"/>
</dbReference>
<dbReference type="InterPro" id="IPR035965">
    <property type="entry name" value="PAS-like_dom_sf"/>
</dbReference>
<dbReference type="PANTHER" id="PTHR24422">
    <property type="entry name" value="CHEMOTAXIS PROTEIN METHYLTRANSFERASE"/>
    <property type="match status" value="1"/>
</dbReference>
<dbReference type="SUPFAM" id="SSF53335">
    <property type="entry name" value="S-adenosyl-L-methionine-dependent methyltransferases"/>
    <property type="match status" value="1"/>
</dbReference>
<feature type="compositionally biased region" description="Acidic residues" evidence="7">
    <location>
        <begin position="656"/>
        <end position="665"/>
    </location>
</feature>
<proteinExistence type="predicted"/>
<feature type="active site" evidence="6">
    <location>
        <position position="9"/>
    </location>
</feature>
<dbReference type="CDD" id="cd00130">
    <property type="entry name" value="PAS"/>
    <property type="match status" value="1"/>
</dbReference>
<evidence type="ECO:0000259" key="8">
    <source>
        <dbReference type="PROSITE" id="PS50112"/>
    </source>
</evidence>
<keyword evidence="13" id="KW-1185">Reference proteome</keyword>
<evidence type="ECO:0000256" key="7">
    <source>
        <dbReference type="SAM" id="MobiDB-lite"/>
    </source>
</evidence>
<dbReference type="InterPro" id="IPR022642">
    <property type="entry name" value="CheR_C"/>
</dbReference>
<dbReference type="PROSITE" id="PS50123">
    <property type="entry name" value="CHER"/>
    <property type="match status" value="1"/>
</dbReference>
<dbReference type="SMART" id="SM00086">
    <property type="entry name" value="PAC"/>
    <property type="match status" value="1"/>
</dbReference>
<dbReference type="PANTHER" id="PTHR24422:SF27">
    <property type="entry name" value="PROTEIN-GLUTAMATE O-METHYLTRANSFERASE"/>
    <property type="match status" value="1"/>
</dbReference>
<name>A0ABU5RS01_9CYAN</name>
<dbReference type="InterPro" id="IPR001610">
    <property type="entry name" value="PAC"/>
</dbReference>
<dbReference type="Proteomes" id="UP001304461">
    <property type="component" value="Unassembled WGS sequence"/>
</dbReference>
<feature type="active site" evidence="6">
    <location>
        <position position="128"/>
    </location>
</feature>
<dbReference type="CDD" id="cd16434">
    <property type="entry name" value="CheB-CheR_fusion"/>
    <property type="match status" value="1"/>
</dbReference>
<evidence type="ECO:0000313" key="13">
    <source>
        <dbReference type="Proteomes" id="UP001304461"/>
    </source>
</evidence>
<evidence type="ECO:0000256" key="5">
    <source>
        <dbReference type="ARBA" id="ARBA00022691"/>
    </source>
</evidence>
<evidence type="ECO:0000256" key="2">
    <source>
        <dbReference type="ARBA" id="ARBA00012534"/>
    </source>
</evidence>
<dbReference type="InterPro" id="IPR022641">
    <property type="entry name" value="CheR_N"/>
</dbReference>
<protein>
    <recommendedName>
        <fullName evidence="2">protein-glutamate O-methyltransferase</fullName>
        <ecNumber evidence="2">2.1.1.80</ecNumber>
    </recommendedName>
</protein>
<dbReference type="InterPro" id="IPR000673">
    <property type="entry name" value="Sig_transdc_resp-reg_Me-estase"/>
</dbReference>
<dbReference type="PROSITE" id="PS50112">
    <property type="entry name" value="PAS"/>
    <property type="match status" value="1"/>
</dbReference>
<feature type="region of interest" description="Disordered" evidence="7">
    <location>
        <begin position="656"/>
        <end position="690"/>
    </location>
</feature>
<dbReference type="EC" id="2.1.1.80" evidence="2"/>
<keyword evidence="3" id="KW-0489">Methyltransferase</keyword>
<evidence type="ECO:0000256" key="3">
    <source>
        <dbReference type="ARBA" id="ARBA00022603"/>
    </source>
</evidence>
<dbReference type="Gene3D" id="1.10.155.10">
    <property type="entry name" value="Chemotaxis receptor methyltransferase CheR, N-terminal domain"/>
    <property type="match status" value="1"/>
</dbReference>
<dbReference type="InterPro" id="IPR000014">
    <property type="entry name" value="PAS"/>
</dbReference>
<feature type="compositionally biased region" description="Low complexity" evidence="7">
    <location>
        <begin position="666"/>
        <end position="679"/>
    </location>
</feature>
<feature type="domain" description="PAS" evidence="8">
    <location>
        <begin position="833"/>
        <end position="895"/>
    </location>
</feature>
<dbReference type="Pfam" id="PF01339">
    <property type="entry name" value="CheB_methylest"/>
    <property type="match status" value="1"/>
</dbReference>
<evidence type="ECO:0000259" key="11">
    <source>
        <dbReference type="PROSITE" id="PS50123"/>
    </source>
</evidence>
<dbReference type="RefSeq" id="WP_323304636.1">
    <property type="nucleotide sequence ID" value="NZ_JAYGHX010000002.1"/>
</dbReference>